<dbReference type="Proteomes" id="UP001281003">
    <property type="component" value="Unassembled WGS sequence"/>
</dbReference>
<protein>
    <submittedName>
        <fullName evidence="3">Uncharacterized protein</fullName>
    </submittedName>
</protein>
<accession>A0AAE0UA23</accession>
<evidence type="ECO:0000256" key="2">
    <source>
        <dbReference type="SAM" id="Phobius"/>
    </source>
</evidence>
<keyword evidence="2" id="KW-0472">Membrane</keyword>
<evidence type="ECO:0000313" key="4">
    <source>
        <dbReference type="Proteomes" id="UP001281003"/>
    </source>
</evidence>
<keyword evidence="2" id="KW-0812">Transmembrane</keyword>
<evidence type="ECO:0000256" key="1">
    <source>
        <dbReference type="SAM" id="MobiDB-lite"/>
    </source>
</evidence>
<gene>
    <name evidence="3" type="ORF">B0T20DRAFT_395022</name>
</gene>
<keyword evidence="4" id="KW-1185">Reference proteome</keyword>
<keyword evidence="2" id="KW-1133">Transmembrane helix</keyword>
<organism evidence="3 4">
    <name type="scientific">Sordaria brevicollis</name>
    <dbReference type="NCBI Taxonomy" id="83679"/>
    <lineage>
        <taxon>Eukaryota</taxon>
        <taxon>Fungi</taxon>
        <taxon>Dikarya</taxon>
        <taxon>Ascomycota</taxon>
        <taxon>Pezizomycotina</taxon>
        <taxon>Sordariomycetes</taxon>
        <taxon>Sordariomycetidae</taxon>
        <taxon>Sordariales</taxon>
        <taxon>Sordariaceae</taxon>
        <taxon>Sordaria</taxon>
    </lineage>
</organism>
<reference evidence="3" key="2">
    <citation type="submission" date="2023-07" db="EMBL/GenBank/DDBJ databases">
        <authorList>
            <consortium name="Lawrence Berkeley National Laboratory"/>
            <person name="Haridas S."/>
            <person name="Hensen N."/>
            <person name="Bonometti L."/>
            <person name="Westerberg I."/>
            <person name="Brannstrom I.O."/>
            <person name="Guillou S."/>
            <person name="Cros-Aarteil S."/>
            <person name="Calhoun S."/>
            <person name="Kuo A."/>
            <person name="Mondo S."/>
            <person name="Pangilinan J."/>
            <person name="Riley R."/>
            <person name="LaButti K."/>
            <person name="Andreopoulos B."/>
            <person name="Lipzen A."/>
            <person name="Chen C."/>
            <person name="Yanf M."/>
            <person name="Daum C."/>
            <person name="Ng V."/>
            <person name="Clum A."/>
            <person name="Steindorff A."/>
            <person name="Ohm R."/>
            <person name="Martin F."/>
            <person name="Silar P."/>
            <person name="Natvig D."/>
            <person name="Lalanne C."/>
            <person name="Gautier V."/>
            <person name="Ament-velasquez S.L."/>
            <person name="Kruys A."/>
            <person name="Hutchinson M.I."/>
            <person name="Powell A.J."/>
            <person name="Barry K."/>
            <person name="Miller A.N."/>
            <person name="Grigoriev I.V."/>
            <person name="Debuchy R."/>
            <person name="Gladieux P."/>
            <person name="Thoren M.H."/>
            <person name="Johannesson H."/>
        </authorList>
    </citation>
    <scope>NUCLEOTIDE SEQUENCE</scope>
    <source>
        <strain evidence="3">FGSC 1904</strain>
    </source>
</reference>
<dbReference type="EMBL" id="JAUTDP010000009">
    <property type="protein sequence ID" value="KAK3396503.1"/>
    <property type="molecule type" value="Genomic_DNA"/>
</dbReference>
<evidence type="ECO:0000313" key="3">
    <source>
        <dbReference type="EMBL" id="KAK3396503.1"/>
    </source>
</evidence>
<feature type="region of interest" description="Disordered" evidence="1">
    <location>
        <begin position="74"/>
        <end position="149"/>
    </location>
</feature>
<feature type="compositionally biased region" description="Gly residues" evidence="1">
    <location>
        <begin position="93"/>
        <end position="108"/>
    </location>
</feature>
<feature type="compositionally biased region" description="Basic and acidic residues" evidence="1">
    <location>
        <begin position="74"/>
        <end position="85"/>
    </location>
</feature>
<feature type="compositionally biased region" description="Pro residues" evidence="1">
    <location>
        <begin position="134"/>
        <end position="149"/>
    </location>
</feature>
<proteinExistence type="predicted"/>
<feature type="transmembrane region" description="Helical" evidence="2">
    <location>
        <begin position="34"/>
        <end position="55"/>
    </location>
</feature>
<name>A0AAE0UA23_SORBR</name>
<reference evidence="3" key="1">
    <citation type="journal article" date="2023" name="Mol. Phylogenet. Evol.">
        <title>Genome-scale phylogeny and comparative genomics of the fungal order Sordariales.</title>
        <authorList>
            <person name="Hensen N."/>
            <person name="Bonometti L."/>
            <person name="Westerberg I."/>
            <person name="Brannstrom I.O."/>
            <person name="Guillou S."/>
            <person name="Cros-Aarteil S."/>
            <person name="Calhoun S."/>
            <person name="Haridas S."/>
            <person name="Kuo A."/>
            <person name="Mondo S."/>
            <person name="Pangilinan J."/>
            <person name="Riley R."/>
            <person name="LaButti K."/>
            <person name="Andreopoulos B."/>
            <person name="Lipzen A."/>
            <person name="Chen C."/>
            <person name="Yan M."/>
            <person name="Daum C."/>
            <person name="Ng V."/>
            <person name="Clum A."/>
            <person name="Steindorff A."/>
            <person name="Ohm R.A."/>
            <person name="Martin F."/>
            <person name="Silar P."/>
            <person name="Natvig D.O."/>
            <person name="Lalanne C."/>
            <person name="Gautier V."/>
            <person name="Ament-Velasquez S.L."/>
            <person name="Kruys A."/>
            <person name="Hutchinson M.I."/>
            <person name="Powell A.J."/>
            <person name="Barry K."/>
            <person name="Miller A.N."/>
            <person name="Grigoriev I.V."/>
            <person name="Debuchy R."/>
            <person name="Gladieux P."/>
            <person name="Hiltunen Thoren M."/>
            <person name="Johannesson H."/>
        </authorList>
    </citation>
    <scope>NUCLEOTIDE SEQUENCE</scope>
    <source>
        <strain evidence="3">FGSC 1904</strain>
    </source>
</reference>
<dbReference type="AlphaFoldDB" id="A0AAE0UA23"/>
<sequence>MPPVALAPRLQRARPLTALHTLSKRADKLTKTNIITLSIFLVILFAIILFFGIFVPRYTRKKRVRERRQALREMLATEERRSDGGRRRRAAGATGGGVLGGAGGGGAAGQRQGQGENIPMDSMMVPDGDGGWVEPPPPYVADPKPAYHP</sequence>
<comment type="caution">
    <text evidence="3">The sequence shown here is derived from an EMBL/GenBank/DDBJ whole genome shotgun (WGS) entry which is preliminary data.</text>
</comment>